<gene>
    <name evidence="1" type="ORF">EC835_103277</name>
</gene>
<name>A0A4R3NNC1_9GAMM</name>
<proteinExistence type="predicted"/>
<comment type="caution">
    <text evidence="1">The sequence shown here is derived from an EMBL/GenBank/DDBJ whole genome shotgun (WGS) entry which is preliminary data.</text>
</comment>
<dbReference type="Proteomes" id="UP000295055">
    <property type="component" value="Unassembled WGS sequence"/>
</dbReference>
<sequence length="49" mass="5511">MKFSISAFKNGRCNENFKLSSMASVIAGNPNIVNKNKNREKRTSQMGVY</sequence>
<dbReference type="EMBL" id="SMAS01000003">
    <property type="protein sequence ID" value="TCT35822.1"/>
    <property type="molecule type" value="Genomic_DNA"/>
</dbReference>
<evidence type="ECO:0000313" key="2">
    <source>
        <dbReference type="Proteomes" id="UP000295055"/>
    </source>
</evidence>
<accession>A0A4R3NNC1</accession>
<protein>
    <submittedName>
        <fullName evidence="1">Uncharacterized protein</fullName>
    </submittedName>
</protein>
<dbReference type="AlphaFoldDB" id="A0A4R3NNC1"/>
<evidence type="ECO:0000313" key="1">
    <source>
        <dbReference type="EMBL" id="TCT35822.1"/>
    </source>
</evidence>
<reference evidence="1 2" key="1">
    <citation type="submission" date="2019-03" db="EMBL/GenBank/DDBJ databases">
        <title>Genomic analyses of the natural microbiome of Caenorhabditis elegans.</title>
        <authorList>
            <person name="Samuel B."/>
        </authorList>
    </citation>
    <scope>NUCLEOTIDE SEQUENCE [LARGE SCALE GENOMIC DNA]</scope>
    <source>
        <strain evidence="1 2">JUb102</strain>
    </source>
</reference>
<organism evidence="1 2">
    <name type="scientific">Providencia alcalifaciens</name>
    <dbReference type="NCBI Taxonomy" id="126385"/>
    <lineage>
        <taxon>Bacteria</taxon>
        <taxon>Pseudomonadati</taxon>
        <taxon>Pseudomonadota</taxon>
        <taxon>Gammaproteobacteria</taxon>
        <taxon>Enterobacterales</taxon>
        <taxon>Morganellaceae</taxon>
        <taxon>Providencia</taxon>
    </lineage>
</organism>